<proteinExistence type="predicted"/>
<evidence type="ECO:0000313" key="1">
    <source>
        <dbReference type="EMBL" id="SQG90348.1"/>
    </source>
</evidence>
<organism evidence="1 2">
    <name type="scientific">Legionella pneumophila subsp. pascullei</name>
    <dbReference type="NCBI Taxonomy" id="91890"/>
    <lineage>
        <taxon>Bacteria</taxon>
        <taxon>Pseudomonadati</taxon>
        <taxon>Pseudomonadota</taxon>
        <taxon>Gammaproteobacteria</taxon>
        <taxon>Legionellales</taxon>
        <taxon>Legionellaceae</taxon>
        <taxon>Legionella</taxon>
    </lineage>
</organism>
<protein>
    <submittedName>
        <fullName evidence="1">Dot/Icm secretion system substrate</fullName>
    </submittedName>
</protein>
<name>A0AAX2IYN2_LEGPN</name>
<evidence type="ECO:0000313" key="2">
    <source>
        <dbReference type="Proteomes" id="UP000249566"/>
    </source>
</evidence>
<reference evidence="1 2" key="1">
    <citation type="submission" date="2018-06" db="EMBL/GenBank/DDBJ databases">
        <authorList>
            <consortium name="Pathogen Informatics"/>
            <person name="Doyle S."/>
        </authorList>
    </citation>
    <scope>NUCLEOTIDE SEQUENCE [LARGE SCALE GENOMIC DNA]</scope>
    <source>
        <strain evidence="1 2">NCTC12272</strain>
    </source>
</reference>
<dbReference type="AlphaFoldDB" id="A0AAX2IYN2"/>
<accession>A0AAX2IYN2</accession>
<dbReference type="RefSeq" id="WP_050598268.1">
    <property type="nucleotide sequence ID" value="NZ_CAAAIJ010000001.1"/>
</dbReference>
<sequence length="346" mass="39573">MKPSAELTKFTEACVRMKNKDFNFFFNKGDISPRSVSLILARLSGIGLNVELFETEEDCFSWIEEVISARKNTDLSPSTLESDDAPLRDERISKAKAELAKLKEEEQQRKVTDTTKKNTVILPNTPASQDKKILDPTIELGKLKEQFLKMKNDEFDYYFKSPETLIHSSGISIERRLAKAGVKGEFFKTQKDYNAWRDEIIFTKKLYNLSTNINKILNEFEEKIKDIGLHYPDAKIKANELLESLRKNKNEVFSNPSLESIHDFADTAKRMIESTIPFLQKDLESEGYLQNISKQLLNSINIFIKSISNLGSSNQSGFFAVKSSHAAMQAFELGRDLDKELKDFKP</sequence>
<dbReference type="Proteomes" id="UP000249566">
    <property type="component" value="Chromosome 1"/>
</dbReference>
<dbReference type="EMBL" id="LS483412">
    <property type="protein sequence ID" value="SQG90348.1"/>
    <property type="molecule type" value="Genomic_DNA"/>
</dbReference>
<gene>
    <name evidence="1" type="primary">lgt3</name>
    <name evidence="1" type="ORF">NCTC12272_01537</name>
</gene>